<feature type="compositionally biased region" description="Polar residues" evidence="1">
    <location>
        <begin position="1"/>
        <end position="10"/>
    </location>
</feature>
<reference evidence="2" key="1">
    <citation type="submission" date="2022-08" db="EMBL/GenBank/DDBJ databases">
        <title>Genomic Encyclopedia of Type Strains, Phase V (KMG-V): Genome sequencing to study the core and pangenomes of soil and plant-associated prokaryotes.</title>
        <authorList>
            <person name="Whitman W."/>
        </authorList>
    </citation>
    <scope>NUCLEOTIDE SEQUENCE</scope>
    <source>
        <strain evidence="2">SP3002</strain>
    </source>
</reference>
<keyword evidence="2" id="KW-0689">Ribosomal protein</keyword>
<dbReference type="GO" id="GO:0005840">
    <property type="term" value="C:ribosome"/>
    <property type="evidence" value="ECO:0007669"/>
    <property type="project" value="UniProtKB-KW"/>
</dbReference>
<sequence length="112" mass="12844">MQNDQYQSFSEHVDEEIKEQEISGQANPQMGGPKTNGHHQQQDDGVYYKFSVSRQSVRETSRQVLKAGETALQTGLAVDDMVERRRQAKRQMRRQNMSDGLRLVGFLADVFL</sequence>
<name>A0AAW5P6G7_9BACT</name>
<evidence type="ECO:0000313" key="3">
    <source>
        <dbReference type="Proteomes" id="UP001155110"/>
    </source>
</evidence>
<proteinExistence type="predicted"/>
<evidence type="ECO:0000256" key="1">
    <source>
        <dbReference type="SAM" id="MobiDB-lite"/>
    </source>
</evidence>
<dbReference type="EMBL" id="JANTZM010000007">
    <property type="protein sequence ID" value="MCS4157631.1"/>
    <property type="molecule type" value="Genomic_DNA"/>
</dbReference>
<dbReference type="Proteomes" id="UP001155110">
    <property type="component" value="Unassembled WGS sequence"/>
</dbReference>
<accession>A0AAW5P6G7</accession>
<keyword evidence="2" id="KW-0687">Ribonucleoprotein</keyword>
<dbReference type="RefSeq" id="WP_259258128.1">
    <property type="nucleotide sequence ID" value="NZ_JANTZM010000007.1"/>
</dbReference>
<gene>
    <name evidence="2" type="ORF">GGP99_001595</name>
</gene>
<organism evidence="2 3">
    <name type="scientific">Salinibacter ruber</name>
    <dbReference type="NCBI Taxonomy" id="146919"/>
    <lineage>
        <taxon>Bacteria</taxon>
        <taxon>Pseudomonadati</taxon>
        <taxon>Rhodothermota</taxon>
        <taxon>Rhodothermia</taxon>
        <taxon>Rhodothermales</taxon>
        <taxon>Salinibacteraceae</taxon>
        <taxon>Salinibacter</taxon>
    </lineage>
</organism>
<dbReference type="AlphaFoldDB" id="A0AAW5P6G7"/>
<evidence type="ECO:0000313" key="2">
    <source>
        <dbReference type="EMBL" id="MCS4157631.1"/>
    </source>
</evidence>
<feature type="region of interest" description="Disordered" evidence="1">
    <location>
        <begin position="1"/>
        <end position="43"/>
    </location>
</feature>
<protein>
    <submittedName>
        <fullName evidence="2">Ribosomal protein S14</fullName>
    </submittedName>
</protein>
<comment type="caution">
    <text evidence="2">The sequence shown here is derived from an EMBL/GenBank/DDBJ whole genome shotgun (WGS) entry which is preliminary data.</text>
</comment>